<keyword evidence="3" id="KW-1185">Reference proteome</keyword>
<evidence type="ECO:0000256" key="1">
    <source>
        <dbReference type="SAM" id="MobiDB-lite"/>
    </source>
</evidence>
<gene>
    <name evidence="2" type="ORF">Deia_00254</name>
</gene>
<dbReference type="RefSeq" id="WP_146820361.1">
    <property type="nucleotide sequence ID" value="NZ_CP029077.1"/>
</dbReference>
<feature type="region of interest" description="Disordered" evidence="1">
    <location>
        <begin position="363"/>
        <end position="395"/>
    </location>
</feature>
<dbReference type="AlphaFoldDB" id="A0A5B8XCJ3"/>
<dbReference type="EMBL" id="CP029077">
    <property type="protein sequence ID" value="QED23062.1"/>
    <property type="molecule type" value="Genomic_DNA"/>
</dbReference>
<feature type="region of interest" description="Disordered" evidence="1">
    <location>
        <begin position="1"/>
        <end position="26"/>
    </location>
</feature>
<dbReference type="Proteomes" id="UP000321934">
    <property type="component" value="Chromosome"/>
</dbReference>
<evidence type="ECO:0000313" key="3">
    <source>
        <dbReference type="Proteomes" id="UP000321934"/>
    </source>
</evidence>
<organism evidence="2 3">
    <name type="scientific">Candidatus Deianiraea vastatrix</name>
    <dbReference type="NCBI Taxonomy" id="2163644"/>
    <lineage>
        <taxon>Bacteria</taxon>
        <taxon>Pseudomonadati</taxon>
        <taxon>Pseudomonadota</taxon>
        <taxon>Alphaproteobacteria</taxon>
        <taxon>Rickettsiales</taxon>
        <taxon>Candidatus Deianiraeaceae</taxon>
        <taxon>Candidatus Deianiraea</taxon>
    </lineage>
</organism>
<evidence type="ECO:0000313" key="2">
    <source>
        <dbReference type="EMBL" id="QED23062.1"/>
    </source>
</evidence>
<sequence>MQKTKSNLQNSKYSNPKFNAKQGEQNGLNQEEILKKMVKDAQNMEASYITPQAVTQESGSQERYNIQERTPYQNQAQEGYLNRVVPDITISNFKQVLFFLTVFFSQIHGVGAQYYEIQNLVKKIAQTDPSLAQSFASCTNVLFSNIAHVETELNIAKLCSFDQVRTTIEKIKALDKDLMVTILNDKPRDGDQIFAAGMSAVDEETGNPIIFINREVAMERNLFDQDNYNDANDVYLHELIHILQRILGCENPFQNKECNVPATVNEDQIETCLSSLSNHYQVIINGQVQRYNQRDGTKGVIEKETHTCQALYHIYYNEGKNIPKECTSFCRVSPKIGKGLREIEKQNTKLKINTGTAYEEAVRREKRLQSANSEKSLKQEAQRPQTAPSGVRADL</sequence>
<reference evidence="2 3" key="1">
    <citation type="journal article" date="2019" name="ISME J.">
        <title>Deianiraea, an extracellular bacterium associated with the ciliate Paramecium, suggests an alternative scenario for the evolution of Rickettsiales.</title>
        <authorList>
            <person name="Castelli M."/>
            <person name="Sabaneyeva E."/>
            <person name="Lanzoni O."/>
            <person name="Lebedeva N."/>
            <person name="Floriano A.M."/>
            <person name="Gaiarsa S."/>
            <person name="Benken K."/>
            <person name="Modeo L."/>
            <person name="Bandi C."/>
            <person name="Potekhin A."/>
            <person name="Sassera D."/>
            <person name="Petroni G."/>
        </authorList>
    </citation>
    <scope>NUCLEOTIDE SEQUENCE [LARGE SCALE GENOMIC DNA]</scope>
    <source>
        <strain evidence="2">CyL4-1</strain>
    </source>
</reference>
<proteinExistence type="predicted"/>
<name>A0A5B8XCJ3_9RICK</name>
<protein>
    <submittedName>
        <fullName evidence="2">Uncharacterized protein</fullName>
    </submittedName>
</protein>
<accession>A0A5B8XCJ3</accession>